<gene>
    <name evidence="2" type="ORF">ENU28_04165</name>
</gene>
<reference evidence="2" key="1">
    <citation type="journal article" date="2020" name="mSystems">
        <title>Genome- and Community-Level Interaction Insights into Carbon Utilization and Element Cycling Functions of Hydrothermarchaeota in Hydrothermal Sediment.</title>
        <authorList>
            <person name="Zhou Z."/>
            <person name="Liu Y."/>
            <person name="Xu W."/>
            <person name="Pan J."/>
            <person name="Luo Z.H."/>
            <person name="Li M."/>
        </authorList>
    </citation>
    <scope>NUCLEOTIDE SEQUENCE [LARGE SCALE GENOMIC DNA]</scope>
    <source>
        <strain evidence="2">SpSt-655</strain>
    </source>
</reference>
<comment type="caution">
    <text evidence="2">The sequence shown here is derived from an EMBL/GenBank/DDBJ whole genome shotgun (WGS) entry which is preliminary data.</text>
</comment>
<evidence type="ECO:0000313" key="2">
    <source>
        <dbReference type="EMBL" id="HGQ55639.1"/>
    </source>
</evidence>
<dbReference type="AlphaFoldDB" id="A0A7V4FEI2"/>
<keyword evidence="1" id="KW-0175">Coiled coil</keyword>
<name>A0A7V4FEI2_UNCW3</name>
<evidence type="ECO:0000256" key="1">
    <source>
        <dbReference type="SAM" id="Coils"/>
    </source>
</evidence>
<feature type="coiled-coil region" evidence="1">
    <location>
        <begin position="85"/>
        <end position="112"/>
    </location>
</feature>
<protein>
    <submittedName>
        <fullName evidence="2">Uncharacterized protein</fullName>
    </submittedName>
</protein>
<sequence>MKDNLFSVADKLVKETKELLKQARTEEDLRIGFERILEPIKKSLNLNTNSLISRNFNTLSTMKHIGIPKFDPNNEIHKQLSYLSKECHRLKEEGKDKEIEKLEKEIDLLVKKLFNII</sequence>
<organism evidence="2">
    <name type="scientific">candidate division WOR-3 bacterium</name>
    <dbReference type="NCBI Taxonomy" id="2052148"/>
    <lineage>
        <taxon>Bacteria</taxon>
        <taxon>Bacteria division WOR-3</taxon>
    </lineage>
</organism>
<dbReference type="EMBL" id="DTBX01000146">
    <property type="protein sequence ID" value="HGQ55639.1"/>
    <property type="molecule type" value="Genomic_DNA"/>
</dbReference>
<accession>A0A7V4FEI2</accession>
<proteinExistence type="predicted"/>